<dbReference type="PANTHER" id="PTHR37299:SF3">
    <property type="entry name" value="STAGE 0 SPORULATION PROTEIN A HOMOLOG"/>
    <property type="match status" value="1"/>
</dbReference>
<dbReference type="SMART" id="SM00850">
    <property type="entry name" value="LytTR"/>
    <property type="match status" value="1"/>
</dbReference>
<dbReference type="RefSeq" id="WP_188366900.1">
    <property type="nucleotide sequence ID" value="NZ_BMDT01000002.1"/>
</dbReference>
<dbReference type="CDD" id="cd17533">
    <property type="entry name" value="REC_LytTR_AgrA-like"/>
    <property type="match status" value="1"/>
</dbReference>
<evidence type="ECO:0000256" key="3">
    <source>
        <dbReference type="ARBA" id="ARBA00023159"/>
    </source>
</evidence>
<evidence type="ECO:0000313" key="8">
    <source>
        <dbReference type="EMBL" id="GGI65056.1"/>
    </source>
</evidence>
<keyword evidence="1" id="KW-0963">Cytoplasm</keyword>
<dbReference type="SMART" id="SM00448">
    <property type="entry name" value="REC"/>
    <property type="match status" value="1"/>
</dbReference>
<evidence type="ECO:0000256" key="4">
    <source>
        <dbReference type="ARBA" id="ARBA00037164"/>
    </source>
</evidence>
<dbReference type="Proteomes" id="UP000622610">
    <property type="component" value="Unassembled WGS sequence"/>
</dbReference>
<dbReference type="SUPFAM" id="SSF52172">
    <property type="entry name" value="CheY-like"/>
    <property type="match status" value="1"/>
</dbReference>
<feature type="modified residue" description="4-aspartylphosphate" evidence="5">
    <location>
        <position position="61"/>
    </location>
</feature>
<comment type="function">
    <text evidence="4">Required for high-level post-exponential phase expression of a series of secreted proteins.</text>
</comment>
<dbReference type="InterPro" id="IPR001789">
    <property type="entry name" value="Sig_transdc_resp-reg_receiver"/>
</dbReference>
<dbReference type="PROSITE" id="PS50930">
    <property type="entry name" value="HTH_LYTTR"/>
    <property type="match status" value="1"/>
</dbReference>
<dbReference type="InterPro" id="IPR046947">
    <property type="entry name" value="LytR-like"/>
</dbReference>
<dbReference type="GO" id="GO:0000156">
    <property type="term" value="F:phosphorelay response regulator activity"/>
    <property type="evidence" value="ECO:0007669"/>
    <property type="project" value="InterPro"/>
</dbReference>
<evidence type="ECO:0000256" key="1">
    <source>
        <dbReference type="ARBA" id="ARBA00022490"/>
    </source>
</evidence>
<reference evidence="8" key="1">
    <citation type="journal article" date="2014" name="Int. J. Syst. Evol. Microbiol.">
        <title>Complete genome sequence of Corynebacterium casei LMG S-19264T (=DSM 44701T), isolated from a smear-ripened cheese.</title>
        <authorList>
            <consortium name="US DOE Joint Genome Institute (JGI-PGF)"/>
            <person name="Walter F."/>
            <person name="Albersmeier A."/>
            <person name="Kalinowski J."/>
            <person name="Ruckert C."/>
        </authorList>
    </citation>
    <scope>NUCLEOTIDE SEQUENCE</scope>
    <source>
        <strain evidence="8">CCM 8433</strain>
    </source>
</reference>
<dbReference type="Pfam" id="PF00072">
    <property type="entry name" value="Response_reg"/>
    <property type="match status" value="1"/>
</dbReference>
<dbReference type="Gene3D" id="3.40.50.2300">
    <property type="match status" value="1"/>
</dbReference>
<dbReference type="PROSITE" id="PS50110">
    <property type="entry name" value="RESPONSE_REGULATORY"/>
    <property type="match status" value="1"/>
</dbReference>
<feature type="domain" description="Response regulatory" evidence="6">
    <location>
        <begin position="3"/>
        <end position="127"/>
    </location>
</feature>
<proteinExistence type="predicted"/>
<dbReference type="GO" id="GO:0003677">
    <property type="term" value="F:DNA binding"/>
    <property type="evidence" value="ECO:0007669"/>
    <property type="project" value="UniProtKB-KW"/>
</dbReference>
<dbReference type="InterPro" id="IPR007492">
    <property type="entry name" value="LytTR_DNA-bd_dom"/>
</dbReference>
<keyword evidence="5" id="KW-0597">Phosphoprotein</keyword>
<evidence type="ECO:0000256" key="2">
    <source>
        <dbReference type="ARBA" id="ARBA00023012"/>
    </source>
</evidence>
<keyword evidence="2" id="KW-0902">Two-component regulatory system</keyword>
<gene>
    <name evidence="8" type="ORF">GCM10011482_07100</name>
</gene>
<dbReference type="PANTHER" id="PTHR37299">
    <property type="entry name" value="TRANSCRIPTIONAL REGULATOR-RELATED"/>
    <property type="match status" value="1"/>
</dbReference>
<comment type="caution">
    <text evidence="8">The sequence shown here is derived from an EMBL/GenBank/DDBJ whole genome shotgun (WGS) entry which is preliminary data.</text>
</comment>
<evidence type="ECO:0000259" key="7">
    <source>
        <dbReference type="PROSITE" id="PS50930"/>
    </source>
</evidence>
<reference evidence="8" key="2">
    <citation type="submission" date="2020-09" db="EMBL/GenBank/DDBJ databases">
        <authorList>
            <person name="Sun Q."/>
            <person name="Sedlacek I."/>
        </authorList>
    </citation>
    <scope>NUCLEOTIDE SEQUENCE</scope>
    <source>
        <strain evidence="8">CCM 8433</strain>
    </source>
</reference>
<organism evidence="8 9">
    <name type="scientific">Enterococcus alcedinis</name>
    <dbReference type="NCBI Taxonomy" id="1274384"/>
    <lineage>
        <taxon>Bacteria</taxon>
        <taxon>Bacillati</taxon>
        <taxon>Bacillota</taxon>
        <taxon>Bacilli</taxon>
        <taxon>Lactobacillales</taxon>
        <taxon>Enterococcaceae</taxon>
        <taxon>Enterococcus</taxon>
    </lineage>
</organism>
<evidence type="ECO:0000313" key="9">
    <source>
        <dbReference type="Proteomes" id="UP000622610"/>
    </source>
</evidence>
<protein>
    <submittedName>
        <fullName evidence="8">DNA-binding response regulator</fullName>
    </submittedName>
</protein>
<keyword evidence="8" id="KW-0238">DNA-binding</keyword>
<evidence type="ECO:0000259" key="6">
    <source>
        <dbReference type="PROSITE" id="PS50110"/>
    </source>
</evidence>
<feature type="domain" description="HTH LytTR-type" evidence="7">
    <location>
        <begin position="144"/>
        <end position="241"/>
    </location>
</feature>
<dbReference type="Pfam" id="PF04397">
    <property type="entry name" value="LytTR"/>
    <property type="match status" value="1"/>
</dbReference>
<dbReference type="Gene3D" id="2.40.50.1020">
    <property type="entry name" value="LytTr DNA-binding domain"/>
    <property type="match status" value="1"/>
</dbReference>
<keyword evidence="9" id="KW-1185">Reference proteome</keyword>
<name>A0A917JE18_9ENTE</name>
<dbReference type="EMBL" id="BMDT01000002">
    <property type="protein sequence ID" value="GGI65056.1"/>
    <property type="molecule type" value="Genomic_DNA"/>
</dbReference>
<dbReference type="InterPro" id="IPR011006">
    <property type="entry name" value="CheY-like_superfamily"/>
</dbReference>
<evidence type="ECO:0000256" key="5">
    <source>
        <dbReference type="PROSITE-ProRule" id="PRU00169"/>
    </source>
</evidence>
<dbReference type="AlphaFoldDB" id="A0A917JE18"/>
<accession>A0A917JE18</accession>
<keyword evidence="3" id="KW-0010">Activator</keyword>
<sequence>MLEIFICEDNVAQRNHLEQLIQQTILLNDWEMTLRLSTGNPLEILNYLKEQPQTHGVYFLDVDLNTEMDGIQLGATIRNQNPHGKIIFITTHDELLPLTFQYKVEAMDYIAKDNQDEMKQRVTAALRQAYQHYVTTSQRLEEPIRFEIGSQVRFIDCSEVMFIETTPGNSHKLILHLAKGEVSFLGNLKEIEQLSPAFYRVHKSFVANKQNIREIDAKNRELIFSNGEKCFVGRRQLKQLI</sequence>